<keyword evidence="1" id="KW-0472">Membrane</keyword>
<evidence type="ECO:0000256" key="1">
    <source>
        <dbReference type="SAM" id="Phobius"/>
    </source>
</evidence>
<feature type="transmembrane region" description="Helical" evidence="1">
    <location>
        <begin position="12"/>
        <end position="33"/>
    </location>
</feature>
<keyword evidence="1" id="KW-1133">Transmembrane helix</keyword>
<evidence type="ECO:0000313" key="2">
    <source>
        <dbReference type="EMBL" id="EIJ26739.1"/>
    </source>
</evidence>
<comment type="caution">
    <text evidence="2">The sequence shown here is derived from an EMBL/GenBank/DDBJ whole genome shotgun (WGS) entry which is preliminary data.</text>
</comment>
<evidence type="ECO:0000313" key="3">
    <source>
        <dbReference type="Proteomes" id="UP000005929"/>
    </source>
</evidence>
<proteinExistence type="predicted"/>
<name>A0AAV3FMQ5_BIFLL</name>
<protein>
    <submittedName>
        <fullName evidence="2">Uncharacterized protein</fullName>
    </submittedName>
</protein>
<dbReference type="AlphaFoldDB" id="A0AAV3FMQ5"/>
<gene>
    <name evidence="2" type="ORF">HMPREF1315_2062</name>
</gene>
<organism evidence="2 3">
    <name type="scientific">Bifidobacterium longum subsp. longum 2-2B</name>
    <dbReference type="NCBI Taxonomy" id="1161745"/>
    <lineage>
        <taxon>Bacteria</taxon>
        <taxon>Bacillati</taxon>
        <taxon>Actinomycetota</taxon>
        <taxon>Actinomycetes</taxon>
        <taxon>Bifidobacteriales</taxon>
        <taxon>Bifidobacteriaceae</taxon>
        <taxon>Bifidobacterium</taxon>
    </lineage>
</organism>
<keyword evidence="1" id="KW-0812">Transmembrane</keyword>
<accession>A0AAV3FMQ5</accession>
<sequence>MAVPDVPIAWFYPLFMLAMPIAWLLYTVTASYVHGGTR</sequence>
<reference evidence="2 3" key="1">
    <citation type="journal article" date="2013" name="Genome Announc.">
        <title>Draft Genome Sequences of Two Pairs of Human Intestinal Bifidobacterium longum subsp. longum Strains, 44B and 1-6B and 35B and 2-2B, Consecutively Isolated from Two Children after a 5-Year Time Period.</title>
        <authorList>
            <person name="Shkoporov A.N."/>
            <person name="Efimov B.A."/>
            <person name="Khokhlova E.V."/>
            <person name="Chaplin A.V."/>
            <person name="Kafarskaya L.I."/>
            <person name="Durkin A.S."/>
            <person name="McCorrison J."/>
            <person name="Torralba M."/>
            <person name="Gillis M."/>
            <person name="Sutton G."/>
            <person name="Weibel D.B."/>
            <person name="Nelson K.E."/>
            <person name="Smeianov V.V."/>
        </authorList>
    </citation>
    <scope>NUCLEOTIDE SEQUENCE [LARGE SCALE GENOMIC DNA]</scope>
    <source>
        <strain evidence="2 3">2-2B</strain>
    </source>
</reference>
<dbReference type="Proteomes" id="UP000005929">
    <property type="component" value="Unassembled WGS sequence"/>
</dbReference>
<dbReference type="EMBL" id="AJTJ01000034">
    <property type="protein sequence ID" value="EIJ26739.1"/>
    <property type="molecule type" value="Genomic_DNA"/>
</dbReference>